<keyword evidence="5" id="KW-0410">Iron transport</keyword>
<evidence type="ECO:0000256" key="7">
    <source>
        <dbReference type="ARBA" id="ARBA00022729"/>
    </source>
</evidence>
<evidence type="ECO:0000256" key="14">
    <source>
        <dbReference type="PROSITE-ProRule" id="PRU01360"/>
    </source>
</evidence>
<dbReference type="RefSeq" id="WP_402698390.1">
    <property type="nucleotide sequence ID" value="NZ_JBIUZV010000002.1"/>
</dbReference>
<organism evidence="18 19">
    <name type="scientific">Herbaspirillum chlorophenolicum</name>
    <dbReference type="NCBI Taxonomy" id="211589"/>
    <lineage>
        <taxon>Bacteria</taxon>
        <taxon>Pseudomonadati</taxon>
        <taxon>Pseudomonadota</taxon>
        <taxon>Betaproteobacteria</taxon>
        <taxon>Burkholderiales</taxon>
        <taxon>Oxalobacteraceae</taxon>
        <taxon>Herbaspirillum</taxon>
    </lineage>
</organism>
<evidence type="ECO:0000256" key="3">
    <source>
        <dbReference type="ARBA" id="ARBA00022448"/>
    </source>
</evidence>
<evidence type="ECO:0000256" key="2">
    <source>
        <dbReference type="ARBA" id="ARBA00009810"/>
    </source>
</evidence>
<comment type="subcellular location">
    <subcellularLocation>
        <location evidence="1 14">Cell outer membrane</location>
        <topology evidence="1 14">Multi-pass membrane protein</topology>
    </subcellularLocation>
</comment>
<proteinExistence type="inferred from homology"/>
<reference evidence="18 19" key="1">
    <citation type="submission" date="2024-10" db="EMBL/GenBank/DDBJ databases">
        <title>The Natural Products Discovery Center: Release of the First 8490 Sequenced Strains for Exploring Actinobacteria Biosynthetic Diversity.</title>
        <authorList>
            <person name="Kalkreuter E."/>
            <person name="Kautsar S.A."/>
            <person name="Yang D."/>
            <person name="Bader C.D."/>
            <person name="Teijaro C.N."/>
            <person name="Fluegel L."/>
            <person name="Davis C.M."/>
            <person name="Simpson J.R."/>
            <person name="Lauterbach L."/>
            <person name="Steele A.D."/>
            <person name="Gui C."/>
            <person name="Meng S."/>
            <person name="Li G."/>
            <person name="Viehrig K."/>
            <person name="Ye F."/>
            <person name="Su P."/>
            <person name="Kiefer A.F."/>
            <person name="Nichols A."/>
            <person name="Cepeda A.J."/>
            <person name="Yan W."/>
            <person name="Fan B."/>
            <person name="Jiang Y."/>
            <person name="Adhikari A."/>
            <person name="Zheng C.-J."/>
            <person name="Schuster L."/>
            <person name="Cowan T.M."/>
            <person name="Smanski M.J."/>
            <person name="Chevrette M.G."/>
            <person name="De Carvalho L.P.S."/>
            <person name="Shen B."/>
        </authorList>
    </citation>
    <scope>NUCLEOTIDE SEQUENCE [LARGE SCALE GENOMIC DNA]</scope>
    <source>
        <strain evidence="18 19">NPDC087045</strain>
    </source>
</reference>
<keyword evidence="10 16" id="KW-0798">TonB box</keyword>
<evidence type="ECO:0000256" key="4">
    <source>
        <dbReference type="ARBA" id="ARBA00022452"/>
    </source>
</evidence>
<evidence type="ECO:0000256" key="13">
    <source>
        <dbReference type="ARBA" id="ARBA00023237"/>
    </source>
</evidence>
<evidence type="ECO:0000256" key="5">
    <source>
        <dbReference type="ARBA" id="ARBA00022496"/>
    </source>
</evidence>
<evidence type="ECO:0000256" key="10">
    <source>
        <dbReference type="ARBA" id="ARBA00023077"/>
    </source>
</evidence>
<keyword evidence="19" id="KW-1185">Reference proteome</keyword>
<comment type="caution">
    <text evidence="18">The sequence shown here is derived from an EMBL/GenBank/DDBJ whole genome shotgun (WGS) entry which is preliminary data.</text>
</comment>
<keyword evidence="8" id="KW-0408">Iron</keyword>
<dbReference type="InterPro" id="IPR036942">
    <property type="entry name" value="Beta-barrel_TonB_sf"/>
</dbReference>
<dbReference type="Pfam" id="PF07715">
    <property type="entry name" value="Plug"/>
    <property type="match status" value="1"/>
</dbReference>
<dbReference type="InterPro" id="IPR010917">
    <property type="entry name" value="TonB_rcpt_CS"/>
</dbReference>
<evidence type="ECO:0000259" key="17">
    <source>
        <dbReference type="SMART" id="SM00965"/>
    </source>
</evidence>
<feature type="domain" description="Secretin/TonB short N-terminal" evidence="17">
    <location>
        <begin position="77"/>
        <end position="127"/>
    </location>
</feature>
<dbReference type="InterPro" id="IPR010105">
    <property type="entry name" value="TonB_sidphr_rcpt"/>
</dbReference>
<dbReference type="Gene3D" id="2.170.130.10">
    <property type="entry name" value="TonB-dependent receptor, plug domain"/>
    <property type="match status" value="1"/>
</dbReference>
<keyword evidence="6 14" id="KW-0812">Transmembrane</keyword>
<dbReference type="Proteomes" id="UP001617427">
    <property type="component" value="Unassembled WGS sequence"/>
</dbReference>
<dbReference type="SMART" id="SM00965">
    <property type="entry name" value="STN"/>
    <property type="match status" value="1"/>
</dbReference>
<dbReference type="InterPro" id="IPR037066">
    <property type="entry name" value="Plug_dom_sf"/>
</dbReference>
<keyword evidence="3 14" id="KW-0813">Transport</keyword>
<evidence type="ECO:0000256" key="11">
    <source>
        <dbReference type="ARBA" id="ARBA00023136"/>
    </source>
</evidence>
<evidence type="ECO:0000256" key="12">
    <source>
        <dbReference type="ARBA" id="ARBA00023170"/>
    </source>
</evidence>
<evidence type="ECO:0000256" key="9">
    <source>
        <dbReference type="ARBA" id="ARBA00023065"/>
    </source>
</evidence>
<dbReference type="Gene3D" id="3.55.50.30">
    <property type="match status" value="1"/>
</dbReference>
<name>A0ABW8EU90_9BURK</name>
<keyword evidence="13 14" id="KW-0998">Cell outer membrane</keyword>
<feature type="short sequence motif" description="TonB C-terminal box" evidence="15">
    <location>
        <begin position="792"/>
        <end position="809"/>
    </location>
</feature>
<keyword evidence="7" id="KW-0732">Signal</keyword>
<evidence type="ECO:0000256" key="15">
    <source>
        <dbReference type="PROSITE-ProRule" id="PRU10144"/>
    </source>
</evidence>
<dbReference type="NCBIfam" id="TIGR01783">
    <property type="entry name" value="TonB-siderophor"/>
    <property type="match status" value="1"/>
</dbReference>
<dbReference type="InterPro" id="IPR039426">
    <property type="entry name" value="TonB-dep_rcpt-like"/>
</dbReference>
<keyword evidence="9" id="KW-0406">Ion transport</keyword>
<dbReference type="SUPFAM" id="SSF56935">
    <property type="entry name" value="Porins"/>
    <property type="match status" value="1"/>
</dbReference>
<keyword evidence="4 14" id="KW-1134">Transmembrane beta strand</keyword>
<dbReference type="PANTHER" id="PTHR32552">
    <property type="entry name" value="FERRICHROME IRON RECEPTOR-RELATED"/>
    <property type="match status" value="1"/>
</dbReference>
<dbReference type="PROSITE" id="PS52016">
    <property type="entry name" value="TONB_DEPENDENT_REC_3"/>
    <property type="match status" value="1"/>
</dbReference>
<evidence type="ECO:0000256" key="16">
    <source>
        <dbReference type="RuleBase" id="RU003357"/>
    </source>
</evidence>
<dbReference type="InterPro" id="IPR011662">
    <property type="entry name" value="Secretin/TonB_short_N"/>
</dbReference>
<dbReference type="CDD" id="cd01347">
    <property type="entry name" value="ligand_gated_channel"/>
    <property type="match status" value="1"/>
</dbReference>
<dbReference type="Gene3D" id="2.40.170.20">
    <property type="entry name" value="TonB-dependent receptor, beta-barrel domain"/>
    <property type="match status" value="1"/>
</dbReference>
<dbReference type="Pfam" id="PF00593">
    <property type="entry name" value="TonB_dep_Rec_b-barrel"/>
    <property type="match status" value="1"/>
</dbReference>
<dbReference type="EMBL" id="JBIUZV010000002">
    <property type="protein sequence ID" value="MFJ3044884.1"/>
    <property type="molecule type" value="Genomic_DNA"/>
</dbReference>
<dbReference type="InterPro" id="IPR012910">
    <property type="entry name" value="Plug_dom"/>
</dbReference>
<gene>
    <name evidence="18" type="ORF">ACIPEN_03530</name>
</gene>
<evidence type="ECO:0000256" key="6">
    <source>
        <dbReference type="ARBA" id="ARBA00022692"/>
    </source>
</evidence>
<keyword evidence="11 14" id="KW-0472">Membrane</keyword>
<evidence type="ECO:0000313" key="19">
    <source>
        <dbReference type="Proteomes" id="UP001617427"/>
    </source>
</evidence>
<evidence type="ECO:0000256" key="8">
    <source>
        <dbReference type="ARBA" id="ARBA00023004"/>
    </source>
</evidence>
<comment type="similarity">
    <text evidence="2 14 16">Belongs to the TonB-dependent receptor family.</text>
</comment>
<dbReference type="InterPro" id="IPR000531">
    <property type="entry name" value="Beta-barrel_TonB"/>
</dbReference>
<sequence length="809" mass="87455">MPCDRLHSNYSANSSSSRRRVMRFHPLMLAVRVACLGIGASTVAAPVQAQVRQVASYDIPAGPLADALNRFAQQANVAIVMDASSLKGLQSQGLKGSYSVEEGFGALLKGSGHAAARTAAGYVVRPAAAGAVGAAAPLPEVRVSADAETDIAGGGYVARRAVTATKTDTPLLEVPQSVSVITAQEAEDKGATTLTDALAQTPGVLVNPYGFDSRAPDWVILRGFDGWYTGSYRDGLIQNVGLTFLGVQTEMYGLERIEVLRGPSSVMFGKGDAGGVVNRVSKLPSADAPREIVAQLGSFDRRQVAADVGGKIDEDGKLLFRVVGLDLDTGTQEQYPNGERMKRKRQYLAPSLRWQISPQTSLVLQAEILRDDASDDVQFVTGANGQPTSVKEGDPTYSRIKTNTDAFGYQLEHLFGGGWALRQKARYAYRSMDKHHIQSSLDTDGVTLLRQARHDVESVNDLAIDTSLSGDVMLGATAHMLLVGVDYSRARANWRRDTGAAPSLDMNNPVYGITIPEPQTPAGDIQQTSTQLGIYAQDQMAFGEAWRLTVGGRYDSVKSDNNDRFNSIRTTQNDEAFSGRIGINYLVGNGWAPYVSHAESFLPNVGVDAAGRAFTPSHARQDEIGIKYMPADGSVSFSVALFDLNKSGVVSYDPNTFEARQIGKVRSRGLELEGKAALTRRLKMTASFTALNMQVRESADPSEIGKMPILTPRRSATLWFDYAADAWLPGVSVGAGVRHFGKTWDDAANTSSQPGYTLVDGALRYETGPWKFALNATNLFDRRYYVGHAYGSFYRGAERNIMLTAKYSF</sequence>
<dbReference type="PROSITE" id="PS01156">
    <property type="entry name" value="TONB_DEPENDENT_REC_2"/>
    <property type="match status" value="1"/>
</dbReference>
<keyword evidence="12 18" id="KW-0675">Receptor</keyword>
<dbReference type="PANTHER" id="PTHR32552:SF68">
    <property type="entry name" value="FERRICHROME OUTER MEMBRANE TRANSPORTER_PHAGE RECEPTOR"/>
    <property type="match status" value="1"/>
</dbReference>
<protein>
    <submittedName>
        <fullName evidence="18">TonB-dependent siderophore receptor</fullName>
    </submittedName>
</protein>
<accession>A0ABW8EU90</accession>
<evidence type="ECO:0000313" key="18">
    <source>
        <dbReference type="EMBL" id="MFJ3044884.1"/>
    </source>
</evidence>
<evidence type="ECO:0000256" key="1">
    <source>
        <dbReference type="ARBA" id="ARBA00004571"/>
    </source>
</evidence>